<dbReference type="EMBL" id="JACHHY010000027">
    <property type="protein sequence ID" value="MBB5020187.1"/>
    <property type="molecule type" value="Genomic_DNA"/>
</dbReference>
<organism evidence="2 3">
    <name type="scientific">Chitinivorax tropicus</name>
    <dbReference type="NCBI Taxonomy" id="714531"/>
    <lineage>
        <taxon>Bacteria</taxon>
        <taxon>Pseudomonadati</taxon>
        <taxon>Pseudomonadota</taxon>
        <taxon>Betaproteobacteria</taxon>
        <taxon>Chitinivorax</taxon>
    </lineage>
</organism>
<evidence type="ECO:0000256" key="1">
    <source>
        <dbReference type="SAM" id="MobiDB-lite"/>
    </source>
</evidence>
<name>A0A840MSN7_9PROT</name>
<feature type="region of interest" description="Disordered" evidence="1">
    <location>
        <begin position="1"/>
        <end position="33"/>
    </location>
</feature>
<sequence>MSLRFSGDFVQQQHSPLLASTSGTKAGGKRPDMVRHTANQGARFISASMWNPVDRRHADCADSAQDAMHNKAI</sequence>
<dbReference type="RefSeq" id="WP_184041594.1">
    <property type="nucleotide sequence ID" value="NZ_JACHHY010000027.1"/>
</dbReference>
<protein>
    <submittedName>
        <fullName evidence="2">Uncharacterized protein</fullName>
    </submittedName>
</protein>
<proteinExistence type="predicted"/>
<keyword evidence="3" id="KW-1185">Reference proteome</keyword>
<reference evidence="2 3" key="1">
    <citation type="submission" date="2020-08" db="EMBL/GenBank/DDBJ databases">
        <title>Genomic Encyclopedia of Type Strains, Phase IV (KMG-IV): sequencing the most valuable type-strain genomes for metagenomic binning, comparative biology and taxonomic classification.</title>
        <authorList>
            <person name="Goeker M."/>
        </authorList>
    </citation>
    <scope>NUCLEOTIDE SEQUENCE [LARGE SCALE GENOMIC DNA]</scope>
    <source>
        <strain evidence="2 3">DSM 27165</strain>
    </source>
</reference>
<dbReference type="Proteomes" id="UP000575898">
    <property type="component" value="Unassembled WGS sequence"/>
</dbReference>
<accession>A0A840MSN7</accession>
<comment type="caution">
    <text evidence="2">The sequence shown here is derived from an EMBL/GenBank/DDBJ whole genome shotgun (WGS) entry which is preliminary data.</text>
</comment>
<gene>
    <name evidence="2" type="ORF">HNQ59_003504</name>
</gene>
<feature type="compositionally biased region" description="Polar residues" evidence="1">
    <location>
        <begin position="9"/>
        <end position="24"/>
    </location>
</feature>
<evidence type="ECO:0000313" key="2">
    <source>
        <dbReference type="EMBL" id="MBB5020187.1"/>
    </source>
</evidence>
<dbReference type="AlphaFoldDB" id="A0A840MSN7"/>
<evidence type="ECO:0000313" key="3">
    <source>
        <dbReference type="Proteomes" id="UP000575898"/>
    </source>
</evidence>